<dbReference type="GO" id="GO:0034975">
    <property type="term" value="P:protein folding in endoplasmic reticulum"/>
    <property type="evidence" value="ECO:0007669"/>
    <property type="project" value="TreeGrafter"/>
</dbReference>
<comment type="subcellular location">
    <subcellularLocation>
        <location evidence="1">Endoplasmic reticulum membrane</location>
        <topology evidence="1">Multi-pass membrane protein</topology>
    </subcellularLocation>
</comment>
<dbReference type="Proteomes" id="UP000182444">
    <property type="component" value="Chromosome 1A"/>
</dbReference>
<dbReference type="KEGG" id="yli:2905742"/>
<dbReference type="GeneID" id="2905742"/>
<dbReference type="GO" id="GO:0072546">
    <property type="term" value="C:EMC complex"/>
    <property type="evidence" value="ECO:0007669"/>
    <property type="project" value="InterPro"/>
</dbReference>
<name>A0A1H6PWS8_YARLL</name>
<keyword evidence="6 8" id="KW-1133">Transmembrane helix</keyword>
<dbReference type="Pfam" id="PF07019">
    <property type="entry name" value="EMC6"/>
    <property type="match status" value="1"/>
</dbReference>
<dbReference type="EMBL" id="CP017553">
    <property type="protein sequence ID" value="AOW00957.1"/>
    <property type="molecule type" value="Genomic_DNA"/>
</dbReference>
<dbReference type="InterPro" id="IPR029008">
    <property type="entry name" value="EMC6-like"/>
</dbReference>
<dbReference type="OrthoDB" id="16510at2759"/>
<keyword evidence="7 8" id="KW-0472">Membrane</keyword>
<dbReference type="VEuPathDB" id="FungiDB:YALI1_A22027g"/>
<dbReference type="Proteomes" id="UP000256601">
    <property type="component" value="Unassembled WGS sequence"/>
</dbReference>
<sequence length="117" mass="12773">MNAPPQQADTSTDDWAANPLAGQSIAENTKSIQYVRSVSSLAIGVGAGILHLESYYGFLFYAIASTIVSILLYTVSSTGNPGRYFVYPVKQLFVDDIFAGLSSFLLMWTLFYELVDA</sequence>
<evidence type="ECO:0000256" key="3">
    <source>
        <dbReference type="ARBA" id="ARBA00020827"/>
    </source>
</evidence>
<protein>
    <recommendedName>
        <fullName evidence="3">ER membrane protein complex subunit 6</fullName>
    </recommendedName>
</protein>
<evidence type="ECO:0000256" key="1">
    <source>
        <dbReference type="ARBA" id="ARBA00004477"/>
    </source>
</evidence>
<comment type="similarity">
    <text evidence="2">Belongs to the EMC6 family.</text>
</comment>
<gene>
    <name evidence="10" type="ORF">B0I71DRAFT_134248</name>
    <name evidence="9" type="ORF">YALI1_A22027g</name>
</gene>
<dbReference type="AlphaFoldDB" id="A0A1H6PWS8"/>
<evidence type="ECO:0000256" key="8">
    <source>
        <dbReference type="SAM" id="Phobius"/>
    </source>
</evidence>
<reference evidence="9 11" key="1">
    <citation type="journal article" date="2016" name="PLoS ONE">
        <title>Sequence Assembly of Yarrowia lipolytica Strain W29/CLIB89 Shows Transposable Element Diversity.</title>
        <authorList>
            <person name="Magnan C."/>
            <person name="Yu J."/>
            <person name="Chang I."/>
            <person name="Jahn E."/>
            <person name="Kanomata Y."/>
            <person name="Wu J."/>
            <person name="Zeller M."/>
            <person name="Oakes M."/>
            <person name="Baldi P."/>
            <person name="Sandmeyer S."/>
        </authorList>
    </citation>
    <scope>NUCLEOTIDE SEQUENCE [LARGE SCALE GENOMIC DNA]</scope>
    <source>
        <strain evidence="9">CLIB89</strain>
        <strain evidence="11">CLIB89(W29)</strain>
    </source>
</reference>
<dbReference type="EMBL" id="KZ859033">
    <property type="protein sequence ID" value="RDW24462.1"/>
    <property type="molecule type" value="Genomic_DNA"/>
</dbReference>
<dbReference type="OMA" id="YPGFLFY"/>
<organism evidence="9 11">
    <name type="scientific">Yarrowia lipolytica</name>
    <name type="common">Candida lipolytica</name>
    <dbReference type="NCBI Taxonomy" id="4952"/>
    <lineage>
        <taxon>Eukaryota</taxon>
        <taxon>Fungi</taxon>
        <taxon>Dikarya</taxon>
        <taxon>Ascomycota</taxon>
        <taxon>Saccharomycotina</taxon>
        <taxon>Dipodascomycetes</taxon>
        <taxon>Dipodascales</taxon>
        <taxon>Dipodascales incertae sedis</taxon>
        <taxon>Yarrowia</taxon>
    </lineage>
</organism>
<evidence type="ECO:0000256" key="7">
    <source>
        <dbReference type="ARBA" id="ARBA00023136"/>
    </source>
</evidence>
<evidence type="ECO:0000256" key="6">
    <source>
        <dbReference type="ARBA" id="ARBA00022989"/>
    </source>
</evidence>
<accession>A0A1H6PWS8</accession>
<feature type="transmembrane region" description="Helical" evidence="8">
    <location>
        <begin position="97"/>
        <end position="115"/>
    </location>
</feature>
<keyword evidence="4 8" id="KW-0812">Transmembrane</keyword>
<evidence type="ECO:0000256" key="5">
    <source>
        <dbReference type="ARBA" id="ARBA00022824"/>
    </source>
</evidence>
<evidence type="ECO:0000313" key="11">
    <source>
        <dbReference type="Proteomes" id="UP000182444"/>
    </source>
</evidence>
<evidence type="ECO:0000313" key="12">
    <source>
        <dbReference type="Proteomes" id="UP000256601"/>
    </source>
</evidence>
<evidence type="ECO:0000313" key="10">
    <source>
        <dbReference type="EMBL" id="RDW24462.1"/>
    </source>
</evidence>
<proteinExistence type="inferred from homology"/>
<dbReference type="eggNOG" id="KOG4455">
    <property type="taxonomic scope" value="Eukaryota"/>
</dbReference>
<dbReference type="RefSeq" id="XP_500313.1">
    <property type="nucleotide sequence ID" value="XM_500313.1"/>
</dbReference>
<dbReference type="GO" id="GO:0000045">
    <property type="term" value="P:autophagosome assembly"/>
    <property type="evidence" value="ECO:0007669"/>
    <property type="project" value="TreeGrafter"/>
</dbReference>
<dbReference type="VEuPathDB" id="FungiDB:YALI0_A21010g"/>
<dbReference type="PANTHER" id="PTHR20994">
    <property type="entry name" value="ER MEMBRANE PROTEIN COMPLEX SUBUNIT 6"/>
    <property type="match status" value="1"/>
</dbReference>
<keyword evidence="5" id="KW-0256">Endoplasmic reticulum</keyword>
<evidence type="ECO:0000313" key="9">
    <source>
        <dbReference type="EMBL" id="AOW00957.1"/>
    </source>
</evidence>
<evidence type="ECO:0000256" key="2">
    <source>
        <dbReference type="ARBA" id="ARBA00009436"/>
    </source>
</evidence>
<evidence type="ECO:0000256" key="4">
    <source>
        <dbReference type="ARBA" id="ARBA00022692"/>
    </source>
</evidence>
<feature type="transmembrane region" description="Helical" evidence="8">
    <location>
        <begin position="58"/>
        <end position="76"/>
    </location>
</feature>
<dbReference type="PANTHER" id="PTHR20994:SF0">
    <property type="entry name" value="ER MEMBRANE PROTEIN COMPLEX SUBUNIT 6"/>
    <property type="match status" value="1"/>
</dbReference>
<reference evidence="10 12" key="2">
    <citation type="submission" date="2018-07" db="EMBL/GenBank/DDBJ databases">
        <title>Draft Genome Assemblies for Five Robust Yarrowia lipolytica Strains Exhibiting High Lipid Production and Pentose Sugar Utilization and Sugar Alcohol Secretion from Undetoxified Lignocellulosic Biomass Hydrolysates.</title>
        <authorList>
            <consortium name="DOE Joint Genome Institute"/>
            <person name="Walker C."/>
            <person name="Ryu S."/>
            <person name="Na H."/>
            <person name="Zane M."/>
            <person name="LaButti K."/>
            <person name="Lipzen A."/>
            <person name="Haridas S."/>
            <person name="Barry K."/>
            <person name="Grigoriev I.V."/>
            <person name="Quarterman J."/>
            <person name="Slininger P."/>
            <person name="Dien B."/>
            <person name="Trinh C.T."/>
        </authorList>
    </citation>
    <scope>NUCLEOTIDE SEQUENCE [LARGE SCALE GENOMIC DNA]</scope>
    <source>
        <strain evidence="10 12">YB392</strain>
    </source>
</reference>
<dbReference type="InterPro" id="IPR008504">
    <property type="entry name" value="Emc6"/>
</dbReference>